<keyword evidence="9 12" id="KW-0539">Nucleus</keyword>
<dbReference type="GO" id="GO:0006338">
    <property type="term" value="P:chromatin remodeling"/>
    <property type="evidence" value="ECO:0007669"/>
    <property type="project" value="InterPro"/>
</dbReference>
<dbReference type="Pfam" id="PF10537">
    <property type="entry name" value="WAC_Acf1_DNA_bd"/>
    <property type="match status" value="1"/>
</dbReference>
<evidence type="ECO:0000313" key="19">
    <source>
        <dbReference type="EMBL" id="VDD89686.1"/>
    </source>
</evidence>
<dbReference type="WBParaSite" id="EVEC_0000472901-mRNA-1">
    <property type="protein sequence ID" value="EVEC_0000472901-mRNA-1"/>
    <property type="gene ID" value="EVEC_0000472901"/>
</dbReference>
<dbReference type="InterPro" id="IPR028942">
    <property type="entry name" value="WHIM1_dom"/>
</dbReference>
<evidence type="ECO:0000259" key="18">
    <source>
        <dbReference type="PROSITE" id="PS51136"/>
    </source>
</evidence>
<dbReference type="EMBL" id="UXUI01007857">
    <property type="protein sequence ID" value="VDD89686.1"/>
    <property type="molecule type" value="Genomic_DNA"/>
</dbReference>
<evidence type="ECO:0000256" key="2">
    <source>
        <dbReference type="ARBA" id="ARBA00022723"/>
    </source>
</evidence>
<feature type="coiled-coil region" evidence="13">
    <location>
        <begin position="322"/>
        <end position="353"/>
    </location>
</feature>
<evidence type="ECO:0000256" key="11">
    <source>
        <dbReference type="PROSITE-ProRule" id="PRU00146"/>
    </source>
</evidence>
<dbReference type="Pfam" id="PF00439">
    <property type="entry name" value="Bromodomain"/>
    <property type="match status" value="1"/>
</dbReference>
<dbReference type="InterPro" id="IPR013136">
    <property type="entry name" value="WSTF_Acf1_Cbp146"/>
</dbReference>
<feature type="domain" description="Bromo" evidence="15">
    <location>
        <begin position="1285"/>
        <end position="1355"/>
    </location>
</feature>
<accession>A0A0N4V3T3</accession>
<dbReference type="PROSITE" id="PS01359">
    <property type="entry name" value="ZF_PHD_1"/>
    <property type="match status" value="1"/>
</dbReference>
<keyword evidence="4" id="KW-0862">Zinc</keyword>
<dbReference type="PROSITE" id="PS51136">
    <property type="entry name" value="WAC"/>
    <property type="match status" value="1"/>
</dbReference>
<evidence type="ECO:0000256" key="9">
    <source>
        <dbReference type="ARBA" id="ARBA00023242"/>
    </source>
</evidence>
<evidence type="ECO:0000256" key="12">
    <source>
        <dbReference type="PROSITE-ProRule" id="PRU00475"/>
    </source>
</evidence>
<dbReference type="InterPro" id="IPR028941">
    <property type="entry name" value="WHIM2_dom"/>
</dbReference>
<dbReference type="InterPro" id="IPR001965">
    <property type="entry name" value="Znf_PHD"/>
</dbReference>
<keyword evidence="7 10" id="KW-0103">Bromodomain</keyword>
<keyword evidence="2" id="KW-0479">Metal-binding</keyword>
<sequence length="1370" mass="157176">MLSSMLWTCSATRRTGLTYEEALESERTAMEALETIPDFFGAPVLYLVHALSHRGRLDDLVNDVYSFLKDRYFVGEKCTYTGERRKKTVRIMSVSFKGADFTIFAGDLEADSVRGEDETRKIELLRIGAAEDYTYTVQIIEEDGSEDDNGVREGVVYSQLSRPKSIASRAKLKLFLKNSCDMMSRRQDVKEALVKDYGLDMLTWNEVFGGPVAQFPHTPMLQRGRSKGTLHVHTSEQERQCTSVKDLGLVSGDVISLDKKNRGRPRTFCGGEKRPAQELRGTPIIEKQQFELQIMFQQARSAGMEDLSSWEQSEKLLSEEEIGDLKSAIRVAKEEKRRKEKEAKQRKRELYVEWKKPRDDLLCDDLKVLTRILPLPKLKKLILPEWLNEKDFGDYLLIYQFFQSYAELLPIQEVRGASDVTFVDVITAVRSRDPSSACFVELMHVLLLAKAERADEEDGDEGVLFVVDLSNKEELPVDANNDLENKVHGSRLRWVTRFHERIRSTHGTLRNSIGFLPSALFRSLSFLINHYSLGSLLELFYFKGNIKVFIFCMSARHLPIDWMTMTEVLRLSLLSSGYFTGIGTHRFRLFSRGGIRCFEDEGYIFVMNNPRTMQKLAQGTVFDLLPEERLALLQVLIHQLMSYHKFRSLSEERISAIAELRRDLKALRAWDASQEKKAKEARLILEFVAEQVEENGEAIRSELTKRPNPSKSTNFLLSYLTVSKDSVASRREEEAVKVVSKCFVKLFGLCYYGALHKTRILLDGVAYEELKNVEEIEAIRGLQKEHYSAKECSLLSKVYDLQCQMGYNQLGRDRAFRIYWVVDSLSLLLVEDQFAENENIPSCETPTPLDKVDDGIYSKISTDEELRSMLLSCTASDGCPVHCKRPRIRWSFVDTLETLESLIDACNLRGYRELELVENLKFLKSRLSNLVSRSAKKHCSGELCKGLMISPNDPASVVSTFDWRQEFIEMLLDFEEKMEQGGIGHLHLGGSSALRERWRESLSKEFSTTEFLNGDIMVFDEVVVTYDRLNDLSPVQHLAVAFLQIVQGVQFKFLRMPFATADSKEKDAVNIPTTTFAQWQKSLLECNSISSLALFYATLEPAILWNKSLLQAKCKVCRKRGVVDKLILCSRCDRCYHMDCLRPRLSRIRENWKCTDCVAIEKAKVAEEKRKRKSKQDEFETYTEEDEDNQSTDSLLFDDDVTSTEDQSSDCLELKRTQKGRIVKKVVYAEDSYSVGIRSNKKLCKGRMSNGNTGGNSRLSMGLRESDHQNRNALRLMEHIIREAMKQESAWPFIDPVDAKEVPDYHQIIKRPMDLRTMMNKIKQQLYNTPEEVVSDTRLMFENCRIYNKEGSIICGVSTISYAVYSFFLG</sequence>
<evidence type="ECO:0000259" key="15">
    <source>
        <dbReference type="PROSITE" id="PS50014"/>
    </source>
</evidence>
<dbReference type="GO" id="GO:0000228">
    <property type="term" value="C:nuclear chromosome"/>
    <property type="evidence" value="ECO:0007669"/>
    <property type="project" value="TreeGrafter"/>
</dbReference>
<dbReference type="PROSITE" id="PS50016">
    <property type="entry name" value="ZF_PHD_2"/>
    <property type="match status" value="1"/>
</dbReference>
<dbReference type="STRING" id="51028.A0A0N4V3T3"/>
<feature type="domain" description="DDT" evidence="17">
    <location>
        <begin position="389"/>
        <end position="456"/>
    </location>
</feature>
<name>A0A0N4V3T3_ENTVE</name>
<dbReference type="Proteomes" id="UP000274131">
    <property type="component" value="Unassembled WGS sequence"/>
</dbReference>
<dbReference type="GO" id="GO:0031445">
    <property type="term" value="P:regulation of heterochromatin formation"/>
    <property type="evidence" value="ECO:0007669"/>
    <property type="project" value="TreeGrafter"/>
</dbReference>
<dbReference type="Gene3D" id="1.20.920.10">
    <property type="entry name" value="Bromodomain-like"/>
    <property type="match status" value="1"/>
</dbReference>
<evidence type="ECO:0000256" key="7">
    <source>
        <dbReference type="ARBA" id="ARBA00023117"/>
    </source>
</evidence>
<dbReference type="InterPro" id="IPR036427">
    <property type="entry name" value="Bromodomain-like_sf"/>
</dbReference>
<evidence type="ECO:0000256" key="3">
    <source>
        <dbReference type="ARBA" id="ARBA00022771"/>
    </source>
</evidence>
<dbReference type="Gene3D" id="3.30.40.10">
    <property type="entry name" value="Zinc/RING finger domain, C3HC4 (zinc finger)"/>
    <property type="match status" value="1"/>
</dbReference>
<evidence type="ECO:0000256" key="13">
    <source>
        <dbReference type="SAM" id="Coils"/>
    </source>
</evidence>
<feature type="domain" description="PHD-type" evidence="16">
    <location>
        <begin position="1111"/>
        <end position="1160"/>
    </location>
</feature>
<evidence type="ECO:0000256" key="8">
    <source>
        <dbReference type="ARBA" id="ARBA00023163"/>
    </source>
</evidence>
<dbReference type="InterPro" id="IPR019787">
    <property type="entry name" value="Znf_PHD-finger"/>
</dbReference>
<dbReference type="PANTHER" id="PTHR46510:SF1">
    <property type="entry name" value="BROMODOMAIN ADJACENT TO ZINC FINGER DOMAIN PROTEIN 1A"/>
    <property type="match status" value="1"/>
</dbReference>
<feature type="domain" description="WAC" evidence="18">
    <location>
        <begin position="1"/>
        <end position="86"/>
    </location>
</feature>
<dbReference type="SUPFAM" id="SSF57903">
    <property type="entry name" value="FYVE/PHD zinc finger"/>
    <property type="match status" value="1"/>
</dbReference>
<reference evidence="21" key="1">
    <citation type="submission" date="2017-02" db="UniProtKB">
        <authorList>
            <consortium name="WormBaseParasite"/>
        </authorList>
    </citation>
    <scope>IDENTIFICATION</scope>
</reference>
<dbReference type="SMART" id="SM00571">
    <property type="entry name" value="DDT"/>
    <property type="match status" value="1"/>
</dbReference>
<keyword evidence="20" id="KW-1185">Reference proteome</keyword>
<dbReference type="PROSITE" id="PS00633">
    <property type="entry name" value="BROMODOMAIN_1"/>
    <property type="match status" value="1"/>
</dbReference>
<keyword evidence="3 11" id="KW-0863">Zinc-finger</keyword>
<evidence type="ECO:0000259" key="16">
    <source>
        <dbReference type="PROSITE" id="PS50016"/>
    </source>
</evidence>
<evidence type="ECO:0000256" key="5">
    <source>
        <dbReference type="ARBA" id="ARBA00023015"/>
    </source>
</evidence>
<evidence type="ECO:0000259" key="17">
    <source>
        <dbReference type="PROSITE" id="PS50827"/>
    </source>
</evidence>
<dbReference type="SMART" id="SM00249">
    <property type="entry name" value="PHD"/>
    <property type="match status" value="1"/>
</dbReference>
<proteinExistence type="predicted"/>
<keyword evidence="8" id="KW-0804">Transcription</keyword>
<dbReference type="GO" id="GO:0008270">
    <property type="term" value="F:zinc ion binding"/>
    <property type="evidence" value="ECO:0007669"/>
    <property type="project" value="UniProtKB-KW"/>
</dbReference>
<feature type="region of interest" description="Disordered" evidence="14">
    <location>
        <begin position="1174"/>
        <end position="1195"/>
    </location>
</feature>
<dbReference type="SUPFAM" id="SSF47370">
    <property type="entry name" value="Bromodomain"/>
    <property type="match status" value="1"/>
</dbReference>
<dbReference type="PROSITE" id="PS50827">
    <property type="entry name" value="DDT"/>
    <property type="match status" value="1"/>
</dbReference>
<evidence type="ECO:0000256" key="1">
    <source>
        <dbReference type="ARBA" id="ARBA00004123"/>
    </source>
</evidence>
<protein>
    <submittedName>
        <fullName evidence="21">DDT domain-containing protein</fullName>
    </submittedName>
</protein>
<reference evidence="19 20" key="2">
    <citation type="submission" date="2018-10" db="EMBL/GenBank/DDBJ databases">
        <authorList>
            <consortium name="Pathogen Informatics"/>
        </authorList>
    </citation>
    <scope>NUCLEOTIDE SEQUENCE [LARGE SCALE GENOMIC DNA]</scope>
</reference>
<evidence type="ECO:0000313" key="21">
    <source>
        <dbReference type="WBParaSite" id="EVEC_0000472901-mRNA-1"/>
    </source>
</evidence>
<dbReference type="InterPro" id="IPR013083">
    <property type="entry name" value="Znf_RING/FYVE/PHD"/>
</dbReference>
<dbReference type="OrthoDB" id="332390at2759"/>
<keyword evidence="6 13" id="KW-0175">Coiled coil</keyword>
<evidence type="ECO:0000256" key="4">
    <source>
        <dbReference type="ARBA" id="ARBA00022833"/>
    </source>
</evidence>
<dbReference type="GO" id="GO:0006355">
    <property type="term" value="P:regulation of DNA-templated transcription"/>
    <property type="evidence" value="ECO:0007669"/>
    <property type="project" value="TreeGrafter"/>
</dbReference>
<dbReference type="InterPro" id="IPR047171">
    <property type="entry name" value="BAZ1A"/>
</dbReference>
<dbReference type="InterPro" id="IPR018501">
    <property type="entry name" value="DDT_dom"/>
</dbReference>
<dbReference type="InterPro" id="IPR001487">
    <property type="entry name" value="Bromodomain"/>
</dbReference>
<evidence type="ECO:0000256" key="10">
    <source>
        <dbReference type="PROSITE-ProRule" id="PRU00035"/>
    </source>
</evidence>
<dbReference type="Pfam" id="PF15612">
    <property type="entry name" value="WHIM1"/>
    <property type="match status" value="1"/>
</dbReference>
<dbReference type="Pfam" id="PF00628">
    <property type="entry name" value="PHD"/>
    <property type="match status" value="1"/>
</dbReference>
<dbReference type="GO" id="GO:0008623">
    <property type="term" value="C:CHRAC"/>
    <property type="evidence" value="ECO:0007669"/>
    <property type="project" value="TreeGrafter"/>
</dbReference>
<dbReference type="Pfam" id="PF15613">
    <property type="entry name" value="WSD"/>
    <property type="match status" value="1"/>
</dbReference>
<gene>
    <name evidence="19" type="ORF">EVEC_LOCUS4437</name>
</gene>
<dbReference type="Pfam" id="PF02791">
    <property type="entry name" value="DDT"/>
    <property type="match status" value="1"/>
</dbReference>
<evidence type="ECO:0000256" key="14">
    <source>
        <dbReference type="SAM" id="MobiDB-lite"/>
    </source>
</evidence>
<dbReference type="InterPro" id="IPR019786">
    <property type="entry name" value="Zinc_finger_PHD-type_CS"/>
</dbReference>
<comment type="subcellular location">
    <subcellularLocation>
        <location evidence="1 12">Nucleus</location>
    </subcellularLocation>
</comment>
<evidence type="ECO:0000313" key="20">
    <source>
        <dbReference type="Proteomes" id="UP000274131"/>
    </source>
</evidence>
<dbReference type="SMART" id="SM00297">
    <property type="entry name" value="BROMO"/>
    <property type="match status" value="1"/>
</dbReference>
<dbReference type="GO" id="GO:0003677">
    <property type="term" value="F:DNA binding"/>
    <property type="evidence" value="ECO:0007669"/>
    <property type="project" value="TreeGrafter"/>
</dbReference>
<dbReference type="PROSITE" id="PS50014">
    <property type="entry name" value="BROMODOMAIN_2"/>
    <property type="match status" value="1"/>
</dbReference>
<dbReference type="InterPro" id="IPR011011">
    <property type="entry name" value="Znf_FYVE_PHD"/>
</dbReference>
<dbReference type="PANTHER" id="PTHR46510">
    <property type="entry name" value="BROMODOMAIN ADJACENT TO ZINC FINGER DOMAIN PROTEIN 1A"/>
    <property type="match status" value="1"/>
</dbReference>
<keyword evidence="5" id="KW-0805">Transcription regulation</keyword>
<dbReference type="PRINTS" id="PR00503">
    <property type="entry name" value="BROMODOMAIN"/>
</dbReference>
<dbReference type="GO" id="GO:0045740">
    <property type="term" value="P:positive regulation of DNA replication"/>
    <property type="evidence" value="ECO:0007669"/>
    <property type="project" value="TreeGrafter"/>
</dbReference>
<feature type="compositionally biased region" description="Acidic residues" evidence="14">
    <location>
        <begin position="1179"/>
        <end position="1195"/>
    </location>
</feature>
<evidence type="ECO:0000256" key="6">
    <source>
        <dbReference type="ARBA" id="ARBA00023054"/>
    </source>
</evidence>
<dbReference type="InterPro" id="IPR018359">
    <property type="entry name" value="Bromodomain_CS"/>
</dbReference>
<organism evidence="21">
    <name type="scientific">Enterobius vermicularis</name>
    <name type="common">Human pinworm</name>
    <dbReference type="NCBI Taxonomy" id="51028"/>
    <lineage>
        <taxon>Eukaryota</taxon>
        <taxon>Metazoa</taxon>
        <taxon>Ecdysozoa</taxon>
        <taxon>Nematoda</taxon>
        <taxon>Chromadorea</taxon>
        <taxon>Rhabditida</taxon>
        <taxon>Spirurina</taxon>
        <taxon>Oxyuridomorpha</taxon>
        <taxon>Oxyuroidea</taxon>
        <taxon>Oxyuridae</taxon>
        <taxon>Enterobius</taxon>
    </lineage>
</organism>